<dbReference type="GeneID" id="31678527"/>
<dbReference type="EMBL" id="MLHW01000014">
    <property type="protein sequence ID" value="OHT49439.1"/>
    <property type="molecule type" value="Genomic_DNA"/>
</dbReference>
<dbReference type="RefSeq" id="WP_057966290.1">
    <property type="nucleotide sequence ID" value="NZ_CP050145.1"/>
</dbReference>
<keyword evidence="3" id="KW-1185">Reference proteome</keyword>
<dbReference type="AlphaFoldDB" id="A0A1S1M0K9"/>
<dbReference type="Proteomes" id="UP000180113">
    <property type="component" value="Unassembled WGS sequence"/>
</dbReference>
<name>A0A1S1M0K9_MYCCH</name>
<gene>
    <name evidence="1" type="ORF">BKG62_17725</name>
    <name evidence="2" type="ORF">BKG84_06950</name>
</gene>
<evidence type="ECO:0000313" key="3">
    <source>
        <dbReference type="Proteomes" id="UP000179441"/>
    </source>
</evidence>
<sequence>MGIDEFGGAGLSHSPAPAAHIFARQISAFLQRQCRLAAVGVLAGATACSSQSAPLSGLTTNTVDKEHHSVTQLAASRPQVQKAVVDYLEKTVNALPIGSYLDGGAMPVGGRTTACVGANAASPAVRFEVSMAVMTSPQMQANQIASRTQALWRSWGAQVNEDPSAAGWSADTAGYRLHIAADAGAPQPTVSVASICFPDDPILRDLPFPGIISHSA</sequence>
<protein>
    <submittedName>
        <fullName evidence="2">Uncharacterized protein</fullName>
    </submittedName>
</protein>
<evidence type="ECO:0000313" key="2">
    <source>
        <dbReference type="EMBL" id="OHU78169.1"/>
    </source>
</evidence>
<evidence type="ECO:0000313" key="1">
    <source>
        <dbReference type="EMBL" id="OHT49439.1"/>
    </source>
</evidence>
<reference evidence="2 3" key="2">
    <citation type="submission" date="2016-10" db="EMBL/GenBank/DDBJ databases">
        <title>Evaluation of Human, Veterinary and Environmental Mycobacterium chelonae Isolates by Core Genome Phylogenomic Analysis, Targeted Gene Comparison, and Anti-microbial Susceptibility Patterns: A Tale of Mistaken Identities.</title>
        <authorList>
            <person name="Fogelson S.B."/>
            <person name="Camus A.C."/>
            <person name="Lorenz W."/>
            <person name="Vasireddy R."/>
            <person name="Vasireddy S."/>
            <person name="Smith T."/>
            <person name="Brown-Elliott B.A."/>
            <person name="Wallace R.J.Jr."/>
            <person name="Hasan N.A."/>
            <person name="Reischl U."/>
            <person name="Sanchez S."/>
        </authorList>
    </citation>
    <scope>NUCLEOTIDE SEQUENCE [LARGE SCALE GENOMIC DNA]</scope>
    <source>
        <strain evidence="2 3">15518</strain>
    </source>
</reference>
<evidence type="ECO:0000313" key="4">
    <source>
        <dbReference type="Proteomes" id="UP000180113"/>
    </source>
</evidence>
<dbReference type="Proteomes" id="UP000179441">
    <property type="component" value="Unassembled WGS sequence"/>
</dbReference>
<dbReference type="EMBL" id="MLIS01000001">
    <property type="protein sequence ID" value="OHU78169.1"/>
    <property type="molecule type" value="Genomic_DNA"/>
</dbReference>
<organism evidence="2 3">
    <name type="scientific">Mycobacteroides chelonae</name>
    <name type="common">Mycobacterium chelonae</name>
    <dbReference type="NCBI Taxonomy" id="1774"/>
    <lineage>
        <taxon>Bacteria</taxon>
        <taxon>Bacillati</taxon>
        <taxon>Actinomycetota</taxon>
        <taxon>Actinomycetes</taxon>
        <taxon>Mycobacteriales</taxon>
        <taxon>Mycobacteriaceae</taxon>
        <taxon>Mycobacteroides</taxon>
    </lineage>
</organism>
<accession>A0A1S1M0K9</accession>
<comment type="caution">
    <text evidence="2">The sequence shown here is derived from an EMBL/GenBank/DDBJ whole genome shotgun (WGS) entry which is preliminary data.</text>
</comment>
<proteinExistence type="predicted"/>
<reference evidence="1 4" key="1">
    <citation type="submission" date="2016-10" db="EMBL/GenBank/DDBJ databases">
        <title>Evaluation of Human, Animal and Environmental Mycobacterium chelonae Isolates by Core Genome Phylogenomic Analysis, Targeted Gene Comparison, and Anti-microbial Susceptibility Patterns: A Tale of Mistaken Identities.</title>
        <authorList>
            <person name="Fogelson S.B."/>
            <person name="Camus A.C."/>
            <person name="Lorenz W."/>
            <person name="Vasireddy R."/>
            <person name="Vasireddy S."/>
            <person name="Smith T."/>
            <person name="Brown-Elliott B.A."/>
            <person name="Wallace R.J.Jr."/>
            <person name="Hasan N.A."/>
            <person name="Reischl U."/>
            <person name="Sanchez S."/>
        </authorList>
    </citation>
    <scope>NUCLEOTIDE SEQUENCE [LARGE SCALE GENOMIC DNA]</scope>
    <source>
        <strain evidence="1 4">42895</strain>
    </source>
</reference>